<sequence length="71" mass="8196">MKVKGKTERILLTLIFISTITYIFVHFGIFIYNSQDSTSTDRVWVLLIVLAIVITNIFAFVMKVLRGKNED</sequence>
<evidence type="ECO:0000313" key="2">
    <source>
        <dbReference type="EMBL" id="KKN44538.1"/>
    </source>
</evidence>
<keyword evidence="1" id="KW-0472">Membrane</keyword>
<dbReference type="AlphaFoldDB" id="A0A0F9TT36"/>
<protein>
    <submittedName>
        <fullName evidence="2">Uncharacterized protein</fullName>
    </submittedName>
</protein>
<reference evidence="2" key="1">
    <citation type="journal article" date="2015" name="Nature">
        <title>Complex archaea that bridge the gap between prokaryotes and eukaryotes.</title>
        <authorList>
            <person name="Spang A."/>
            <person name="Saw J.H."/>
            <person name="Jorgensen S.L."/>
            <person name="Zaremba-Niedzwiedzka K."/>
            <person name="Martijn J."/>
            <person name="Lind A.E."/>
            <person name="van Eijk R."/>
            <person name="Schleper C."/>
            <person name="Guy L."/>
            <person name="Ettema T.J."/>
        </authorList>
    </citation>
    <scope>NUCLEOTIDE SEQUENCE</scope>
</reference>
<keyword evidence="1" id="KW-0812">Transmembrane</keyword>
<keyword evidence="1" id="KW-1133">Transmembrane helix</keyword>
<accession>A0A0F9TT36</accession>
<organism evidence="2">
    <name type="scientific">marine sediment metagenome</name>
    <dbReference type="NCBI Taxonomy" id="412755"/>
    <lineage>
        <taxon>unclassified sequences</taxon>
        <taxon>metagenomes</taxon>
        <taxon>ecological metagenomes</taxon>
    </lineage>
</organism>
<proteinExistence type="predicted"/>
<evidence type="ECO:0000256" key="1">
    <source>
        <dbReference type="SAM" id="Phobius"/>
    </source>
</evidence>
<feature type="transmembrane region" description="Helical" evidence="1">
    <location>
        <begin position="12"/>
        <end position="32"/>
    </location>
</feature>
<feature type="transmembrane region" description="Helical" evidence="1">
    <location>
        <begin position="44"/>
        <end position="65"/>
    </location>
</feature>
<dbReference type="EMBL" id="LAZR01001445">
    <property type="protein sequence ID" value="KKN44538.1"/>
    <property type="molecule type" value="Genomic_DNA"/>
</dbReference>
<gene>
    <name evidence="2" type="ORF">LCGC14_0692180</name>
</gene>
<name>A0A0F9TT36_9ZZZZ</name>
<comment type="caution">
    <text evidence="2">The sequence shown here is derived from an EMBL/GenBank/DDBJ whole genome shotgun (WGS) entry which is preliminary data.</text>
</comment>